<keyword evidence="4" id="KW-0813">Transport</keyword>
<feature type="domain" description="Flagellar assembly protein FliH/Type III secretion system HrpE" evidence="9">
    <location>
        <begin position="69"/>
        <end position="185"/>
    </location>
</feature>
<keyword evidence="11" id="KW-1185">Reference proteome</keyword>
<evidence type="ECO:0000256" key="4">
    <source>
        <dbReference type="ARBA" id="ARBA00022448"/>
    </source>
</evidence>
<feature type="compositionally biased region" description="Basic and acidic residues" evidence="8">
    <location>
        <begin position="237"/>
        <end position="259"/>
    </location>
</feature>
<dbReference type="GO" id="GO:0015031">
    <property type="term" value="P:protein transport"/>
    <property type="evidence" value="ECO:0007669"/>
    <property type="project" value="UniProtKB-KW"/>
</dbReference>
<comment type="function">
    <text evidence="1">Needed for flagellar regrowth and assembly.</text>
</comment>
<keyword evidence="7" id="KW-1006">Bacterial flagellum protein export</keyword>
<dbReference type="EMBL" id="LT960614">
    <property type="protein sequence ID" value="SON57716.1"/>
    <property type="molecule type" value="Genomic_DNA"/>
</dbReference>
<dbReference type="InterPro" id="IPR018035">
    <property type="entry name" value="Flagellar_FliH/T3SS_HrpE"/>
</dbReference>
<dbReference type="AlphaFoldDB" id="A0A2C9DBS3"/>
<evidence type="ECO:0000256" key="2">
    <source>
        <dbReference type="ARBA" id="ARBA00006602"/>
    </source>
</evidence>
<evidence type="ECO:0000313" key="10">
    <source>
        <dbReference type="EMBL" id="SON57716.1"/>
    </source>
</evidence>
<dbReference type="GO" id="GO:0005829">
    <property type="term" value="C:cytosol"/>
    <property type="evidence" value="ECO:0007669"/>
    <property type="project" value="TreeGrafter"/>
</dbReference>
<evidence type="ECO:0000256" key="3">
    <source>
        <dbReference type="ARBA" id="ARBA00016507"/>
    </source>
</evidence>
<evidence type="ECO:0000256" key="7">
    <source>
        <dbReference type="ARBA" id="ARBA00023225"/>
    </source>
</evidence>
<protein>
    <recommendedName>
        <fullName evidence="3">Flagellar assembly protein FliH</fullName>
    </recommendedName>
</protein>
<accession>A0A2C9DBS3</accession>
<dbReference type="InterPro" id="IPR051472">
    <property type="entry name" value="T3SS_Stator/FliH"/>
</dbReference>
<evidence type="ECO:0000259" key="9">
    <source>
        <dbReference type="Pfam" id="PF02108"/>
    </source>
</evidence>
<keyword evidence="5" id="KW-1005">Bacterial flagellum biogenesis</keyword>
<reference evidence="11" key="1">
    <citation type="submission" date="2017-09" db="EMBL/GenBank/DDBJ databases">
        <title>Genome sequence of Nannocystis excedens DSM 71.</title>
        <authorList>
            <person name="Blom J."/>
        </authorList>
    </citation>
    <scope>NUCLEOTIDE SEQUENCE [LARGE SCALE GENOMIC DNA]</scope>
    <source>
        <strain evidence="11">type strain: E19</strain>
    </source>
</reference>
<evidence type="ECO:0000256" key="5">
    <source>
        <dbReference type="ARBA" id="ARBA00022795"/>
    </source>
</evidence>
<dbReference type="Pfam" id="PF02108">
    <property type="entry name" value="FliH"/>
    <property type="match status" value="1"/>
</dbReference>
<feature type="compositionally biased region" description="Low complexity" evidence="8">
    <location>
        <begin position="217"/>
        <end position="234"/>
    </location>
</feature>
<keyword evidence="6" id="KW-0653">Protein transport</keyword>
<keyword evidence="10" id="KW-0282">Flagellum</keyword>
<dbReference type="Proteomes" id="UP000223606">
    <property type="component" value="Chromosome 1"/>
</dbReference>
<dbReference type="RefSeq" id="WP_099557927.1">
    <property type="nucleotide sequence ID" value="NZ_LT960614.1"/>
</dbReference>
<evidence type="ECO:0000313" key="11">
    <source>
        <dbReference type="Proteomes" id="UP000223606"/>
    </source>
</evidence>
<organism evidence="10 11">
    <name type="scientific">Hartmannibacter diazotrophicus</name>
    <dbReference type="NCBI Taxonomy" id="1482074"/>
    <lineage>
        <taxon>Bacteria</taxon>
        <taxon>Pseudomonadati</taxon>
        <taxon>Pseudomonadota</taxon>
        <taxon>Alphaproteobacteria</taxon>
        <taxon>Hyphomicrobiales</taxon>
        <taxon>Pleomorphomonadaceae</taxon>
        <taxon>Hartmannibacter</taxon>
    </lineage>
</organism>
<keyword evidence="10" id="KW-0969">Cilium</keyword>
<feature type="region of interest" description="Disordered" evidence="8">
    <location>
        <begin position="217"/>
        <end position="259"/>
    </location>
</feature>
<keyword evidence="10" id="KW-0966">Cell projection</keyword>
<dbReference type="OrthoDB" id="7304298at2"/>
<evidence type="ECO:0000256" key="6">
    <source>
        <dbReference type="ARBA" id="ARBA00022927"/>
    </source>
</evidence>
<dbReference type="PANTHER" id="PTHR34982">
    <property type="entry name" value="YOP PROTEINS TRANSLOCATION PROTEIN L"/>
    <property type="match status" value="1"/>
</dbReference>
<feature type="region of interest" description="Disordered" evidence="8">
    <location>
        <begin position="1"/>
        <end position="24"/>
    </location>
</feature>
<proteinExistence type="inferred from homology"/>
<dbReference type="KEGG" id="hdi:HDIA_4175"/>
<evidence type="ECO:0000256" key="1">
    <source>
        <dbReference type="ARBA" id="ARBA00003041"/>
    </source>
</evidence>
<sequence>MASPARFMFDNDFAAPPPPPEPEAPKVPMIEVSVHEALMADAVRRAHERGVVEGRNDAEVKAAGRLADEAARLASAAQSILAILDTERLRIEKDALQLAEVIGRQLARELVDMHPRDAIMSVITEALAPLRQTPHLVVRLSADDAEPIGAELKKLAHERGFEGRLVILGEDSIERGDCRIDWADGGIVLNRADCEEAVSRAIDLHIVGMEEEARLAAGKAASGTSAEAAGEAAGNEPDSKAISREERAARRRMNRSETA</sequence>
<gene>
    <name evidence="10" type="primary">fliH</name>
    <name evidence="10" type="ORF">HDIA_4175</name>
</gene>
<evidence type="ECO:0000256" key="8">
    <source>
        <dbReference type="SAM" id="MobiDB-lite"/>
    </source>
</evidence>
<dbReference type="GO" id="GO:0044781">
    <property type="term" value="P:bacterial-type flagellum organization"/>
    <property type="evidence" value="ECO:0007669"/>
    <property type="project" value="UniProtKB-KW"/>
</dbReference>
<dbReference type="PANTHER" id="PTHR34982:SF1">
    <property type="entry name" value="FLAGELLAR ASSEMBLY PROTEIN FLIH"/>
    <property type="match status" value="1"/>
</dbReference>
<comment type="similarity">
    <text evidence="2">Belongs to the FliH family.</text>
</comment>
<name>A0A2C9DBS3_9HYPH</name>